<sequence length="390" mass="43052">MKTRNLVLYTAASVLTQGIAVADGFHLAGQSPEAVGKGNAFVATANTAAAVYYNAAGLTQIDGSSVQVGFYSVMLGIEADVAGGKFDLDREVQFTPQIYSAFRLNEKTVLGLGLNSPFGLATEWDDNTSFRNTATISSLKYATLWAVAGYEVNEQFSIGGGIGIHHADIDLRRGLFAPGDEFSFKGDDQAVSWTLSALWQPAEKHSFGAVYRSETDFTLEGKSRVFPYVALREDAQVDLTTPASFAVGYSYRPNQCWNIEVNVEWVNWDELDTLTLEQGSGNQEIPFKWEDSFVYSIGAEYDLGNGYLARFGYNYIESSQPDEHYNPGVADADRHWLTVGLGHKGDSWSWDAAYQYAFSDREVKSALDSSVNGDYKSRYHSFSLTARYDF</sequence>
<dbReference type="GO" id="GO:0015483">
    <property type="term" value="F:long-chain fatty acid transporting porin activity"/>
    <property type="evidence" value="ECO:0007669"/>
    <property type="project" value="TreeGrafter"/>
</dbReference>
<dbReference type="Gene3D" id="2.40.160.60">
    <property type="entry name" value="Outer membrane protein transport protein (OMPP1/FadL/TodX)"/>
    <property type="match status" value="1"/>
</dbReference>
<protein>
    <recommendedName>
        <fullName evidence="10">Aromatic hydrocarbon degradation protein</fullName>
    </recommendedName>
</protein>
<keyword evidence="6" id="KW-0472">Membrane</keyword>
<comment type="similarity">
    <text evidence="2">Belongs to the OmpP1/FadL family.</text>
</comment>
<evidence type="ECO:0000256" key="6">
    <source>
        <dbReference type="ARBA" id="ARBA00023136"/>
    </source>
</evidence>
<comment type="subcellular location">
    <subcellularLocation>
        <location evidence="1">Cell outer membrane</location>
        <topology evidence="1">Multi-pass membrane protein</topology>
    </subcellularLocation>
</comment>
<evidence type="ECO:0008006" key="10">
    <source>
        <dbReference type="Google" id="ProtNLM"/>
    </source>
</evidence>
<keyword evidence="7" id="KW-0998">Cell outer membrane</keyword>
<accession>A0AAT9FJ93</accession>
<name>A0AAT9FJ93_9BACT</name>
<gene>
    <name evidence="9" type="ORF">NT6N_10730</name>
</gene>
<evidence type="ECO:0000256" key="2">
    <source>
        <dbReference type="ARBA" id="ARBA00008163"/>
    </source>
</evidence>
<dbReference type="AlphaFoldDB" id="A0AAT9FJ93"/>
<dbReference type="PANTHER" id="PTHR35093:SF8">
    <property type="entry name" value="OUTER MEMBRANE PROTEIN NMB0088-RELATED"/>
    <property type="match status" value="1"/>
</dbReference>
<dbReference type="GO" id="GO:0009279">
    <property type="term" value="C:cell outer membrane"/>
    <property type="evidence" value="ECO:0007669"/>
    <property type="project" value="UniProtKB-SubCell"/>
</dbReference>
<evidence type="ECO:0000256" key="5">
    <source>
        <dbReference type="ARBA" id="ARBA00022729"/>
    </source>
</evidence>
<keyword evidence="3" id="KW-1134">Transmembrane beta strand</keyword>
<dbReference type="PANTHER" id="PTHR35093">
    <property type="entry name" value="OUTER MEMBRANE PROTEIN NMB0088-RELATED"/>
    <property type="match status" value="1"/>
</dbReference>
<feature type="signal peptide" evidence="8">
    <location>
        <begin position="1"/>
        <end position="22"/>
    </location>
</feature>
<evidence type="ECO:0000256" key="1">
    <source>
        <dbReference type="ARBA" id="ARBA00004571"/>
    </source>
</evidence>
<evidence type="ECO:0000313" key="9">
    <source>
        <dbReference type="EMBL" id="BDS06033.1"/>
    </source>
</evidence>
<evidence type="ECO:0000256" key="7">
    <source>
        <dbReference type="ARBA" id="ARBA00023237"/>
    </source>
</evidence>
<dbReference type="InterPro" id="IPR005017">
    <property type="entry name" value="OMPP1/FadL/TodX"/>
</dbReference>
<reference evidence="9" key="1">
    <citation type="submission" date="2024-07" db="EMBL/GenBank/DDBJ databases">
        <title>Complete genome sequence of Verrucomicrobiaceae bacterium NT6N.</title>
        <authorList>
            <person name="Huang C."/>
            <person name="Takami H."/>
            <person name="Hamasaki K."/>
        </authorList>
    </citation>
    <scope>NUCLEOTIDE SEQUENCE</scope>
    <source>
        <strain evidence="9">NT6N</strain>
    </source>
</reference>
<dbReference type="Pfam" id="PF03349">
    <property type="entry name" value="Toluene_X"/>
    <property type="match status" value="1"/>
</dbReference>
<keyword evidence="5 8" id="KW-0732">Signal</keyword>
<feature type="chain" id="PRO_5043456755" description="Aromatic hydrocarbon degradation protein" evidence="8">
    <location>
        <begin position="23"/>
        <end position="390"/>
    </location>
</feature>
<dbReference type="EMBL" id="AP026866">
    <property type="protein sequence ID" value="BDS06033.1"/>
    <property type="molecule type" value="Genomic_DNA"/>
</dbReference>
<evidence type="ECO:0000256" key="8">
    <source>
        <dbReference type="SAM" id="SignalP"/>
    </source>
</evidence>
<evidence type="ECO:0000256" key="4">
    <source>
        <dbReference type="ARBA" id="ARBA00022692"/>
    </source>
</evidence>
<dbReference type="SUPFAM" id="SSF56935">
    <property type="entry name" value="Porins"/>
    <property type="match status" value="1"/>
</dbReference>
<organism evidence="9">
    <name type="scientific">Oceaniferula spumae</name>
    <dbReference type="NCBI Taxonomy" id="2979115"/>
    <lineage>
        <taxon>Bacteria</taxon>
        <taxon>Pseudomonadati</taxon>
        <taxon>Verrucomicrobiota</taxon>
        <taxon>Verrucomicrobiia</taxon>
        <taxon>Verrucomicrobiales</taxon>
        <taxon>Verrucomicrobiaceae</taxon>
        <taxon>Oceaniferula</taxon>
    </lineage>
</organism>
<proteinExistence type="inferred from homology"/>
<dbReference type="KEGG" id="osu:NT6N_10730"/>
<evidence type="ECO:0000256" key="3">
    <source>
        <dbReference type="ARBA" id="ARBA00022452"/>
    </source>
</evidence>
<keyword evidence="4" id="KW-0812">Transmembrane</keyword>